<keyword evidence="1" id="KW-0472">Membrane</keyword>
<evidence type="ECO:0000313" key="3">
    <source>
        <dbReference type="Proteomes" id="UP000005950"/>
    </source>
</evidence>
<feature type="non-terminal residue" evidence="2">
    <location>
        <position position="1"/>
    </location>
</feature>
<reference evidence="2 3" key="2">
    <citation type="submission" date="2009-02" db="EMBL/GenBank/DDBJ databases">
        <title>Draft genome sequence of Holdemania filiformis DSM 12042.</title>
        <authorList>
            <person name="Sudarsanam P."/>
            <person name="Ley R."/>
            <person name="Guruge J."/>
            <person name="Turnbaugh P.J."/>
            <person name="Mahowald M."/>
            <person name="Liep D."/>
            <person name="Gordon J."/>
        </authorList>
    </citation>
    <scope>NUCLEOTIDE SEQUENCE [LARGE SCALE GENOMIC DNA]</scope>
    <source>
        <strain evidence="2 3">DSM 12042</strain>
    </source>
</reference>
<evidence type="ECO:0000313" key="2">
    <source>
        <dbReference type="EMBL" id="EEF67183.1"/>
    </source>
</evidence>
<dbReference type="HOGENOM" id="CLU_2474148_0_0_9"/>
<dbReference type="AlphaFoldDB" id="B9Y9Z8"/>
<keyword evidence="1" id="KW-0812">Transmembrane</keyword>
<dbReference type="Proteomes" id="UP000005950">
    <property type="component" value="Unassembled WGS sequence"/>
</dbReference>
<gene>
    <name evidence="2" type="ORF">HOLDEFILI_02655</name>
</gene>
<sequence length="87" mass="9907">LFIHFTRFVVFYLTVDQAIIGSIRSVKSMKQSPMETVYQSMMIGLMSVVAASAVVFPAIFLTQFHKYRKESAPKKIKLSIQTENESD</sequence>
<keyword evidence="1" id="KW-1133">Transmembrane helix</keyword>
<protein>
    <submittedName>
        <fullName evidence="2">Uncharacterized protein</fullName>
    </submittedName>
</protein>
<dbReference type="EMBL" id="ACCF01000159">
    <property type="protein sequence ID" value="EEF67183.1"/>
    <property type="molecule type" value="Genomic_DNA"/>
</dbReference>
<name>B9Y9Z8_9FIRM</name>
<evidence type="ECO:0000256" key="1">
    <source>
        <dbReference type="SAM" id="Phobius"/>
    </source>
</evidence>
<comment type="caution">
    <text evidence="2">The sequence shown here is derived from an EMBL/GenBank/DDBJ whole genome shotgun (WGS) entry which is preliminary data.</text>
</comment>
<feature type="transmembrane region" description="Helical" evidence="1">
    <location>
        <begin position="37"/>
        <end position="61"/>
    </location>
</feature>
<dbReference type="RefSeq" id="WP_006059820.1">
    <property type="nucleotide sequence ID" value="NZ_GG657558.1"/>
</dbReference>
<reference evidence="2 3" key="1">
    <citation type="submission" date="2008-12" db="EMBL/GenBank/DDBJ databases">
        <authorList>
            <person name="Fulton L."/>
            <person name="Clifton S."/>
            <person name="Fulton B."/>
            <person name="Xu J."/>
            <person name="Minx P."/>
            <person name="Pepin K.H."/>
            <person name="Johnson M."/>
            <person name="Bhonagiri V."/>
            <person name="Nash W.E."/>
            <person name="Mardis E.R."/>
            <person name="Wilson R.K."/>
        </authorList>
    </citation>
    <scope>NUCLEOTIDE SEQUENCE [LARGE SCALE GENOMIC DNA]</scope>
    <source>
        <strain evidence="2 3">DSM 12042</strain>
    </source>
</reference>
<organism evidence="2 3">
    <name type="scientific">Holdemania filiformis DSM 12042</name>
    <dbReference type="NCBI Taxonomy" id="545696"/>
    <lineage>
        <taxon>Bacteria</taxon>
        <taxon>Bacillati</taxon>
        <taxon>Bacillota</taxon>
        <taxon>Erysipelotrichia</taxon>
        <taxon>Erysipelotrichales</taxon>
        <taxon>Erysipelotrichaceae</taxon>
        <taxon>Holdemania</taxon>
    </lineage>
</organism>
<accession>B9Y9Z8</accession>
<proteinExistence type="predicted"/>